<evidence type="ECO:0008006" key="4">
    <source>
        <dbReference type="Google" id="ProtNLM"/>
    </source>
</evidence>
<keyword evidence="1" id="KW-0472">Membrane</keyword>
<keyword evidence="1" id="KW-1133">Transmembrane helix</keyword>
<proteinExistence type="predicted"/>
<reference evidence="2 3" key="1">
    <citation type="submission" date="2017-12" db="EMBL/GenBank/DDBJ databases">
        <title>Isolation and characterization of estrogens degradatiion strain Microbacterium hominis SJTG1.</title>
        <authorList>
            <person name="Xiong W."/>
            <person name="Yin C."/>
            <person name="Zheng D."/>
            <person name="Liang R."/>
        </authorList>
    </citation>
    <scope>NUCLEOTIDE SEQUENCE [LARGE SCALE GENOMIC DNA]</scope>
    <source>
        <strain evidence="2 3">SJTG1</strain>
    </source>
</reference>
<protein>
    <recommendedName>
        <fullName evidence="4">Alkaline shock response membrane anchor protein AmaP</fullName>
    </recommendedName>
</protein>
<keyword evidence="1" id="KW-0812">Transmembrane</keyword>
<dbReference type="Proteomes" id="UP000233276">
    <property type="component" value="Chromosome"/>
</dbReference>
<dbReference type="KEGG" id="mhos:CXR34_14160"/>
<evidence type="ECO:0000313" key="2">
    <source>
        <dbReference type="EMBL" id="AUG30489.1"/>
    </source>
</evidence>
<sequence length="186" mass="19415">MTLGARILNRAILLLLALVAVAVAVTAAWPVLAGGQAMPLLAPLADAVRSTGLAPRAQAGIAAGILALGVVIALVIVLTRGERHVRAAVDDGGIAIDDGVVADLLRRSLADVPDVLTVSAVTLRRRRGRLVRVRVQVRPRADLALVQRRVSAAVADTDRRLGLALPLVVQLTGGLRSAFAHERRVA</sequence>
<dbReference type="AlphaFoldDB" id="A0A2K9DHP0"/>
<dbReference type="RefSeq" id="WP_101306757.1">
    <property type="nucleotide sequence ID" value="NZ_CP025299.1"/>
</dbReference>
<dbReference type="EMBL" id="CP025299">
    <property type="protein sequence ID" value="AUG30489.1"/>
    <property type="molecule type" value="Genomic_DNA"/>
</dbReference>
<evidence type="ECO:0000256" key="1">
    <source>
        <dbReference type="SAM" id="Phobius"/>
    </source>
</evidence>
<gene>
    <name evidence="2" type="ORF">CXR34_14160</name>
</gene>
<name>A0A2K9DHP0_9MICO</name>
<accession>A0A2K9DHP0</accession>
<feature type="transmembrane region" description="Helical" evidence="1">
    <location>
        <begin position="57"/>
        <end position="78"/>
    </location>
</feature>
<evidence type="ECO:0000313" key="3">
    <source>
        <dbReference type="Proteomes" id="UP000233276"/>
    </source>
</evidence>
<organism evidence="2 3">
    <name type="scientific">Microbacterium hominis</name>
    <dbReference type="NCBI Taxonomy" id="162426"/>
    <lineage>
        <taxon>Bacteria</taxon>
        <taxon>Bacillati</taxon>
        <taxon>Actinomycetota</taxon>
        <taxon>Actinomycetes</taxon>
        <taxon>Micrococcales</taxon>
        <taxon>Microbacteriaceae</taxon>
        <taxon>Microbacterium</taxon>
    </lineage>
</organism>